<accession>A0ABT7HPY3</accession>
<dbReference type="InterPro" id="IPR036457">
    <property type="entry name" value="PPM-type-like_dom_sf"/>
</dbReference>
<dbReference type="Pfam" id="PF13672">
    <property type="entry name" value="PP2C_2"/>
    <property type="match status" value="1"/>
</dbReference>
<dbReference type="RefSeq" id="WP_284937338.1">
    <property type="nucleotide sequence ID" value="NZ_JANURM010000003.1"/>
</dbReference>
<keyword evidence="3" id="KW-1185">Reference proteome</keyword>
<name>A0ABT7HPY3_9BACT</name>
<protein>
    <submittedName>
        <fullName evidence="2">Protein phosphatase 2C domain-containing protein</fullName>
    </submittedName>
</protein>
<proteinExistence type="predicted"/>
<evidence type="ECO:0000313" key="2">
    <source>
        <dbReference type="EMBL" id="MDL0088683.1"/>
    </source>
</evidence>
<sequence>MHIKNNTPCQDKISYINKENLSIIALSDGAGSAKLSHLGAENSVNFVCNEFAQSFDYYFEQTDASIVKTKIINKINDNITQLSKKHNCDISAFAHTLLFVVIKDDNFILFHIGDGVIGCLKNGNIEVASKPTNDEFANVTVFTTSPNAMQNTKLIKGKMLNIDGFVLMSDGSERSFYDKKSNKLAKILERLLILNSILPNMALHKKLINIFKNSVLNKTNDDCSFLMISKKSKFSEITDEQKFKIFGSCNNKNYKKRSSF</sequence>
<dbReference type="InterPro" id="IPR001932">
    <property type="entry name" value="PPM-type_phosphatase-like_dom"/>
</dbReference>
<comment type="caution">
    <text evidence="2">The sequence shown here is derived from an EMBL/GenBank/DDBJ whole genome shotgun (WGS) entry which is preliminary data.</text>
</comment>
<organism evidence="2 3">
    <name type="scientific">Campylobacter gastrosuis</name>
    <dbReference type="NCBI Taxonomy" id="2974576"/>
    <lineage>
        <taxon>Bacteria</taxon>
        <taxon>Pseudomonadati</taxon>
        <taxon>Campylobacterota</taxon>
        <taxon>Epsilonproteobacteria</taxon>
        <taxon>Campylobacterales</taxon>
        <taxon>Campylobacteraceae</taxon>
        <taxon>Campylobacter</taxon>
    </lineage>
</organism>
<dbReference type="EMBL" id="JANURM010000003">
    <property type="protein sequence ID" value="MDL0088683.1"/>
    <property type="molecule type" value="Genomic_DNA"/>
</dbReference>
<reference evidence="2" key="1">
    <citation type="submission" date="2022-08" db="EMBL/GenBank/DDBJ databases">
        <authorList>
            <person name="Wang H."/>
        </authorList>
    </citation>
    <scope>NUCLEOTIDE SEQUENCE</scope>
    <source>
        <strain evidence="2">PS10</strain>
    </source>
</reference>
<dbReference type="Gene3D" id="3.60.40.10">
    <property type="entry name" value="PPM-type phosphatase domain"/>
    <property type="match status" value="1"/>
</dbReference>
<evidence type="ECO:0000313" key="3">
    <source>
        <dbReference type="Proteomes" id="UP001173801"/>
    </source>
</evidence>
<feature type="domain" description="PPM-type phosphatase" evidence="1">
    <location>
        <begin position="2"/>
        <end position="191"/>
    </location>
</feature>
<evidence type="ECO:0000259" key="1">
    <source>
        <dbReference type="Pfam" id="PF13672"/>
    </source>
</evidence>
<dbReference type="SUPFAM" id="SSF81606">
    <property type="entry name" value="PP2C-like"/>
    <property type="match status" value="1"/>
</dbReference>
<gene>
    <name evidence="2" type="ORF">NYG85_04750</name>
</gene>
<reference evidence="2" key="2">
    <citation type="journal article" date="2023" name="Microorganisms">
        <title>Isolation and Genomic Characteristics of Cat-Borne Campylobacter felis sp. nov. and Sheep-Borne Campylobacter ovis sp. nov.</title>
        <authorList>
            <person name="Wang H."/>
            <person name="Li Y."/>
            <person name="Gu Y."/>
            <person name="Zhou G."/>
            <person name="Chen X."/>
            <person name="Zhang X."/>
            <person name="Shao Z."/>
            <person name="Zhang J."/>
            <person name="Zhang M."/>
        </authorList>
    </citation>
    <scope>NUCLEOTIDE SEQUENCE</scope>
    <source>
        <strain evidence="2">PS10</strain>
    </source>
</reference>
<dbReference type="Proteomes" id="UP001173801">
    <property type="component" value="Unassembled WGS sequence"/>
</dbReference>